<comment type="caution">
    <text evidence="1">The sequence shown here is derived from an EMBL/GenBank/DDBJ whole genome shotgun (WGS) entry which is preliminary data.</text>
</comment>
<gene>
    <name evidence="1" type="ORF">SPELUC_LOCUS17630</name>
</gene>
<feature type="non-terminal residue" evidence="1">
    <location>
        <position position="1"/>
    </location>
</feature>
<feature type="non-terminal residue" evidence="1">
    <location>
        <position position="46"/>
    </location>
</feature>
<accession>A0ACA9RJE9</accession>
<protein>
    <submittedName>
        <fullName evidence="1">17366_t:CDS:1</fullName>
    </submittedName>
</protein>
<proteinExistence type="predicted"/>
<sequence>TRALTLDPINAFHYYCDITITLNSNSLISRSSSITNDTTNSTGHDF</sequence>
<dbReference type="EMBL" id="CAJVPW010074228">
    <property type="protein sequence ID" value="CAG8795983.1"/>
    <property type="molecule type" value="Genomic_DNA"/>
</dbReference>
<organism evidence="1 2">
    <name type="scientific">Cetraspora pellucida</name>
    <dbReference type="NCBI Taxonomy" id="1433469"/>
    <lineage>
        <taxon>Eukaryota</taxon>
        <taxon>Fungi</taxon>
        <taxon>Fungi incertae sedis</taxon>
        <taxon>Mucoromycota</taxon>
        <taxon>Glomeromycotina</taxon>
        <taxon>Glomeromycetes</taxon>
        <taxon>Diversisporales</taxon>
        <taxon>Gigasporaceae</taxon>
        <taxon>Cetraspora</taxon>
    </lineage>
</organism>
<dbReference type="Proteomes" id="UP000789366">
    <property type="component" value="Unassembled WGS sequence"/>
</dbReference>
<reference evidence="1" key="1">
    <citation type="submission" date="2021-06" db="EMBL/GenBank/DDBJ databases">
        <authorList>
            <person name="Kallberg Y."/>
            <person name="Tangrot J."/>
            <person name="Rosling A."/>
        </authorList>
    </citation>
    <scope>NUCLEOTIDE SEQUENCE</scope>
    <source>
        <strain evidence="1">28 12/20/2015</strain>
    </source>
</reference>
<evidence type="ECO:0000313" key="2">
    <source>
        <dbReference type="Proteomes" id="UP000789366"/>
    </source>
</evidence>
<name>A0ACA9RJE9_9GLOM</name>
<evidence type="ECO:0000313" key="1">
    <source>
        <dbReference type="EMBL" id="CAG8795983.1"/>
    </source>
</evidence>
<keyword evidence="2" id="KW-1185">Reference proteome</keyword>